<evidence type="ECO:0000256" key="6">
    <source>
        <dbReference type="ARBA" id="ARBA00022777"/>
    </source>
</evidence>
<dbReference type="GO" id="GO:0000155">
    <property type="term" value="F:phosphorelay sensor kinase activity"/>
    <property type="evidence" value="ECO:0007669"/>
    <property type="project" value="InterPro"/>
</dbReference>
<dbReference type="AlphaFoldDB" id="A0A401FUZ3"/>
<dbReference type="SMART" id="SM00388">
    <property type="entry name" value="HisKA"/>
    <property type="match status" value="1"/>
</dbReference>
<dbReference type="InterPro" id="IPR036097">
    <property type="entry name" value="HisK_dim/P_sf"/>
</dbReference>
<keyword evidence="8" id="KW-0902">Two-component regulatory system</keyword>
<dbReference type="PROSITE" id="PS50109">
    <property type="entry name" value="HIS_KIN"/>
    <property type="match status" value="1"/>
</dbReference>
<evidence type="ECO:0000313" key="11">
    <source>
        <dbReference type="EMBL" id="GBC60764.1"/>
    </source>
</evidence>
<comment type="caution">
    <text evidence="11">The sequence shown here is derived from an EMBL/GenBank/DDBJ whole genome shotgun (WGS) entry which is preliminary data.</text>
</comment>
<organism evidence="11 12">
    <name type="scientific">Desulfonema ishimotonii</name>
    <dbReference type="NCBI Taxonomy" id="45657"/>
    <lineage>
        <taxon>Bacteria</taxon>
        <taxon>Pseudomonadati</taxon>
        <taxon>Thermodesulfobacteriota</taxon>
        <taxon>Desulfobacteria</taxon>
        <taxon>Desulfobacterales</taxon>
        <taxon>Desulfococcaceae</taxon>
        <taxon>Desulfonema</taxon>
    </lineage>
</organism>
<keyword evidence="9" id="KW-0472">Membrane</keyword>
<reference evidence="12" key="2">
    <citation type="submission" date="2019-01" db="EMBL/GenBank/DDBJ databases">
        <title>Genome sequence of Desulfonema ishimotonii strain Tokyo 01.</title>
        <authorList>
            <person name="Fukui M."/>
        </authorList>
    </citation>
    <scope>NUCLEOTIDE SEQUENCE [LARGE SCALE GENOMIC DNA]</scope>
    <source>
        <strain evidence="12">Tokyo 01</strain>
    </source>
</reference>
<dbReference type="EMBL" id="BEXT01000001">
    <property type="protein sequence ID" value="GBC60764.1"/>
    <property type="molecule type" value="Genomic_DNA"/>
</dbReference>
<dbReference type="InterPro" id="IPR003594">
    <property type="entry name" value="HATPase_dom"/>
</dbReference>
<keyword evidence="12" id="KW-1185">Reference proteome</keyword>
<dbReference type="SMART" id="SM00387">
    <property type="entry name" value="HATPase_c"/>
    <property type="match status" value="1"/>
</dbReference>
<dbReference type="InterPro" id="IPR005467">
    <property type="entry name" value="His_kinase_dom"/>
</dbReference>
<proteinExistence type="predicted"/>
<dbReference type="GO" id="GO:0005524">
    <property type="term" value="F:ATP binding"/>
    <property type="evidence" value="ECO:0007669"/>
    <property type="project" value="UniProtKB-KW"/>
</dbReference>
<dbReference type="OrthoDB" id="9805591at2"/>
<dbReference type="Pfam" id="PF02518">
    <property type="entry name" value="HATPase_c"/>
    <property type="match status" value="1"/>
</dbReference>
<dbReference type="InterPro" id="IPR004358">
    <property type="entry name" value="Sig_transdc_His_kin-like_C"/>
</dbReference>
<accession>A0A401FUZ3</accession>
<evidence type="ECO:0000256" key="4">
    <source>
        <dbReference type="ARBA" id="ARBA00022679"/>
    </source>
</evidence>
<comment type="catalytic activity">
    <reaction evidence="1">
        <text>ATP + protein L-histidine = ADP + protein N-phospho-L-histidine.</text>
        <dbReference type="EC" id="2.7.13.3"/>
    </reaction>
</comment>
<dbReference type="InterPro" id="IPR036890">
    <property type="entry name" value="HATPase_C_sf"/>
</dbReference>
<dbReference type="CDD" id="cd00082">
    <property type="entry name" value="HisKA"/>
    <property type="match status" value="1"/>
</dbReference>
<keyword evidence="5" id="KW-0547">Nucleotide-binding</keyword>
<dbReference type="RefSeq" id="WP_124331251.1">
    <property type="nucleotide sequence ID" value="NZ_BEXT01000001.1"/>
</dbReference>
<sequence>MTISALPIWLVDMAGSVLMIVFSFSCLRHIRELNRRDPGNLIWTYLLWVCYLLAGFAISRSAGHILKQILLVSGHNGAWEAIRPYSGSINTFMLIIVASITLFFGRAWKIYREIVRDKIALQTTHREMLNLNETLERRVRERTEALARSEKQIAQADKLASIGQLSSGIAHEINNPLGVILGYTQLLLRDETPGSQKHDDLKTIEKHVKSCKTIVEDLLHFARSSKPRKEDIDIHKVIDDVLNFIRHRAKSDRLHIEKDYGSNIPPMFMDEKKINQVLINLMMNARHATGNEGTIRITTRSDPSVSRVFISIRDTGYGIEEKNLSRIFDPFFTTKPTGEGTGLGLAVSYGIIKNHGGDIRAESTPGNGAVFTIILPVSARNERNV</sequence>
<gene>
    <name evidence="11" type="ORF">DENIS_1723</name>
</gene>
<dbReference type="Proteomes" id="UP000288096">
    <property type="component" value="Unassembled WGS sequence"/>
</dbReference>
<evidence type="ECO:0000256" key="3">
    <source>
        <dbReference type="ARBA" id="ARBA00022553"/>
    </source>
</evidence>
<protein>
    <recommendedName>
        <fullName evidence="2">histidine kinase</fullName>
        <ecNumber evidence="2">2.7.13.3</ecNumber>
    </recommendedName>
</protein>
<evidence type="ECO:0000256" key="2">
    <source>
        <dbReference type="ARBA" id="ARBA00012438"/>
    </source>
</evidence>
<dbReference type="PRINTS" id="PR00344">
    <property type="entry name" value="BCTRLSENSOR"/>
</dbReference>
<evidence type="ECO:0000256" key="7">
    <source>
        <dbReference type="ARBA" id="ARBA00022840"/>
    </source>
</evidence>
<evidence type="ECO:0000256" key="5">
    <source>
        <dbReference type="ARBA" id="ARBA00022741"/>
    </source>
</evidence>
<dbReference type="InterPro" id="IPR003661">
    <property type="entry name" value="HisK_dim/P_dom"/>
</dbReference>
<feature type="transmembrane region" description="Helical" evidence="9">
    <location>
        <begin position="39"/>
        <end position="58"/>
    </location>
</feature>
<dbReference type="SUPFAM" id="SSF47384">
    <property type="entry name" value="Homodimeric domain of signal transducing histidine kinase"/>
    <property type="match status" value="1"/>
</dbReference>
<evidence type="ECO:0000256" key="1">
    <source>
        <dbReference type="ARBA" id="ARBA00000085"/>
    </source>
</evidence>
<keyword evidence="9" id="KW-0812">Transmembrane</keyword>
<keyword evidence="4" id="KW-0808">Transferase</keyword>
<keyword evidence="6 11" id="KW-0418">Kinase</keyword>
<keyword evidence="3" id="KW-0597">Phosphoprotein</keyword>
<name>A0A401FUZ3_9BACT</name>
<dbReference type="PANTHER" id="PTHR43065">
    <property type="entry name" value="SENSOR HISTIDINE KINASE"/>
    <property type="match status" value="1"/>
</dbReference>
<dbReference type="Pfam" id="PF00512">
    <property type="entry name" value="HisKA"/>
    <property type="match status" value="1"/>
</dbReference>
<reference evidence="12" key="1">
    <citation type="submission" date="2017-11" db="EMBL/GenBank/DDBJ databases">
        <authorList>
            <person name="Watanabe M."/>
            <person name="Kojima H."/>
        </authorList>
    </citation>
    <scope>NUCLEOTIDE SEQUENCE [LARGE SCALE GENOMIC DNA]</scope>
    <source>
        <strain evidence="12">Tokyo 01</strain>
    </source>
</reference>
<evidence type="ECO:0000259" key="10">
    <source>
        <dbReference type="PROSITE" id="PS50109"/>
    </source>
</evidence>
<feature type="transmembrane region" description="Helical" evidence="9">
    <location>
        <begin position="6"/>
        <end position="27"/>
    </location>
</feature>
<evidence type="ECO:0000256" key="8">
    <source>
        <dbReference type="ARBA" id="ARBA00023012"/>
    </source>
</evidence>
<dbReference type="Gene3D" id="1.10.287.130">
    <property type="match status" value="1"/>
</dbReference>
<dbReference type="PANTHER" id="PTHR43065:SF46">
    <property type="entry name" value="C4-DICARBOXYLATE TRANSPORT SENSOR PROTEIN DCTB"/>
    <property type="match status" value="1"/>
</dbReference>
<dbReference type="SUPFAM" id="SSF55874">
    <property type="entry name" value="ATPase domain of HSP90 chaperone/DNA topoisomerase II/histidine kinase"/>
    <property type="match status" value="1"/>
</dbReference>
<keyword evidence="9" id="KW-1133">Transmembrane helix</keyword>
<feature type="domain" description="Histidine kinase" evidence="10">
    <location>
        <begin position="168"/>
        <end position="379"/>
    </location>
</feature>
<dbReference type="EC" id="2.7.13.3" evidence="2"/>
<evidence type="ECO:0000313" key="12">
    <source>
        <dbReference type="Proteomes" id="UP000288096"/>
    </source>
</evidence>
<feature type="transmembrane region" description="Helical" evidence="9">
    <location>
        <begin position="89"/>
        <end position="108"/>
    </location>
</feature>
<keyword evidence="7" id="KW-0067">ATP-binding</keyword>
<evidence type="ECO:0000256" key="9">
    <source>
        <dbReference type="SAM" id="Phobius"/>
    </source>
</evidence>
<dbReference type="Gene3D" id="3.30.565.10">
    <property type="entry name" value="Histidine kinase-like ATPase, C-terminal domain"/>
    <property type="match status" value="1"/>
</dbReference>